<dbReference type="EMBL" id="SSTE01000188">
    <property type="protein sequence ID" value="KAA0067826.1"/>
    <property type="molecule type" value="Genomic_DNA"/>
</dbReference>
<dbReference type="AlphaFoldDB" id="A0A5A7VMP6"/>
<gene>
    <name evidence="1" type="ORF">E6C27_scaffold2484G00330</name>
</gene>
<dbReference type="Proteomes" id="UP000321393">
    <property type="component" value="Unassembled WGS sequence"/>
</dbReference>
<sequence>MVVFGLLKLKVTTHGIKALVKEKKEIMLKKREELFNKVEKVSLSAEKGKAKKTRSEEFNKDFDKELGNLSPLVDEVLEPSRKKRKITMKKEVLRE</sequence>
<name>A0A5A7VMP6_CUCMM</name>
<organism evidence="1 2">
    <name type="scientific">Cucumis melo var. makuwa</name>
    <name type="common">Oriental melon</name>
    <dbReference type="NCBI Taxonomy" id="1194695"/>
    <lineage>
        <taxon>Eukaryota</taxon>
        <taxon>Viridiplantae</taxon>
        <taxon>Streptophyta</taxon>
        <taxon>Embryophyta</taxon>
        <taxon>Tracheophyta</taxon>
        <taxon>Spermatophyta</taxon>
        <taxon>Magnoliopsida</taxon>
        <taxon>eudicotyledons</taxon>
        <taxon>Gunneridae</taxon>
        <taxon>Pentapetalae</taxon>
        <taxon>rosids</taxon>
        <taxon>fabids</taxon>
        <taxon>Cucurbitales</taxon>
        <taxon>Cucurbitaceae</taxon>
        <taxon>Benincaseae</taxon>
        <taxon>Cucumis</taxon>
    </lineage>
</organism>
<accession>A0A5A7VMP6</accession>
<protein>
    <submittedName>
        <fullName evidence="1">Protein MNN4-like</fullName>
    </submittedName>
</protein>
<evidence type="ECO:0000313" key="2">
    <source>
        <dbReference type="Proteomes" id="UP000321393"/>
    </source>
</evidence>
<proteinExistence type="predicted"/>
<evidence type="ECO:0000313" key="1">
    <source>
        <dbReference type="EMBL" id="KAA0067826.1"/>
    </source>
</evidence>
<reference evidence="1 2" key="1">
    <citation type="submission" date="2019-08" db="EMBL/GenBank/DDBJ databases">
        <title>Draft genome sequences of two oriental melons (Cucumis melo L. var makuwa).</title>
        <authorList>
            <person name="Kwon S.-Y."/>
        </authorList>
    </citation>
    <scope>NUCLEOTIDE SEQUENCE [LARGE SCALE GENOMIC DNA]</scope>
    <source>
        <strain evidence="2">cv. SW 3</strain>
        <tissue evidence="1">Leaf</tissue>
    </source>
</reference>
<comment type="caution">
    <text evidence="1">The sequence shown here is derived from an EMBL/GenBank/DDBJ whole genome shotgun (WGS) entry which is preliminary data.</text>
</comment>